<dbReference type="GO" id="GO:0006811">
    <property type="term" value="P:monoatomic ion transport"/>
    <property type="evidence" value="ECO:0007669"/>
    <property type="project" value="UniProtKB-KW"/>
</dbReference>
<dbReference type="GO" id="GO:0042910">
    <property type="term" value="F:xenobiotic transmembrane transporter activity"/>
    <property type="evidence" value="ECO:0007669"/>
    <property type="project" value="InterPro"/>
</dbReference>
<dbReference type="AlphaFoldDB" id="A0AAF1K5B8"/>
<sequence>MPGHTPQRAAILTETRALLALAFPIALTNLSQMAMALTDALILGRLSTEALAAVTLGTNLSWALLAPAFGMALAAAPMLAQSRGAGTRGGGLGRGWVREMRRDARQALWAVGIVTLPSWAILWNTEALLLLLGQEPALAALAGTYVRPMMLGFPAFCLFILLRGFLAAMEKPNAALWIAFAAVAVNGALCWTLVFGLGLGIFGAGIATMLAEILMAAALLWLIRRDRRLRRFRLLGLFWRIDTARLAEVFRVGLPIAAQMMLEIGVFATALIVVGWFGAASVAAHAIAIQLASFTFMVPMGVGQAATSRVGLFAGAGALGAASLSGSVAIGLGAMFMAMTAAGLLLFAEPLAWGFLDPQDAQARSAARLGATLIMIAGVFQLADGVQTVAAGALRGLKDTQVPMLLAALGYWGIGLPLGVALAMWAGLEARGVWWGLALGLGVVAVLMLLRWRRMSAPIGSPIRSGAG</sequence>
<dbReference type="GO" id="GO:0015297">
    <property type="term" value="F:antiporter activity"/>
    <property type="evidence" value="ECO:0007669"/>
    <property type="project" value="UniProtKB-KW"/>
</dbReference>
<keyword evidence="5 10" id="KW-0812">Transmembrane</keyword>
<feature type="transmembrane region" description="Helical" evidence="10">
    <location>
        <begin position="60"/>
        <end position="80"/>
    </location>
</feature>
<feature type="transmembrane region" description="Helical" evidence="10">
    <location>
        <begin position="404"/>
        <end position="426"/>
    </location>
</feature>
<keyword evidence="7" id="KW-0406">Ion transport</keyword>
<feature type="transmembrane region" description="Helical" evidence="10">
    <location>
        <begin position="260"/>
        <end position="279"/>
    </location>
</feature>
<dbReference type="PIRSF" id="PIRSF006603">
    <property type="entry name" value="DinF"/>
    <property type="match status" value="1"/>
</dbReference>
<evidence type="ECO:0000256" key="6">
    <source>
        <dbReference type="ARBA" id="ARBA00022989"/>
    </source>
</evidence>
<dbReference type="Proteomes" id="UP001196068">
    <property type="component" value="Unassembled WGS sequence"/>
</dbReference>
<evidence type="ECO:0000256" key="5">
    <source>
        <dbReference type="ARBA" id="ARBA00022692"/>
    </source>
</evidence>
<evidence type="ECO:0000313" key="11">
    <source>
        <dbReference type="EMBL" id="MBR0656304.1"/>
    </source>
</evidence>
<dbReference type="RefSeq" id="WP_211875149.1">
    <property type="nucleotide sequence ID" value="NZ_JAAEDH010000017.1"/>
</dbReference>
<evidence type="ECO:0000256" key="3">
    <source>
        <dbReference type="ARBA" id="ARBA00022449"/>
    </source>
</evidence>
<feature type="transmembrane region" description="Helical" evidence="10">
    <location>
        <begin position="432"/>
        <end position="450"/>
    </location>
</feature>
<dbReference type="InterPro" id="IPR048279">
    <property type="entry name" value="MdtK-like"/>
</dbReference>
<keyword evidence="4" id="KW-1003">Cell membrane</keyword>
<evidence type="ECO:0000256" key="4">
    <source>
        <dbReference type="ARBA" id="ARBA00022475"/>
    </source>
</evidence>
<dbReference type="PANTHER" id="PTHR43298:SF2">
    <property type="entry name" value="FMN_FAD EXPORTER YEEO-RELATED"/>
    <property type="match status" value="1"/>
</dbReference>
<feature type="transmembrane region" description="Helical" evidence="10">
    <location>
        <begin position="201"/>
        <end position="223"/>
    </location>
</feature>
<dbReference type="Pfam" id="PF01554">
    <property type="entry name" value="MatE"/>
    <property type="match status" value="2"/>
</dbReference>
<evidence type="ECO:0000313" key="12">
    <source>
        <dbReference type="Proteomes" id="UP001196068"/>
    </source>
</evidence>
<keyword evidence="6 10" id="KW-1133">Transmembrane helix</keyword>
<evidence type="ECO:0000256" key="10">
    <source>
        <dbReference type="SAM" id="Phobius"/>
    </source>
</evidence>
<dbReference type="CDD" id="cd13131">
    <property type="entry name" value="MATE_NorM_like"/>
    <property type="match status" value="1"/>
</dbReference>
<feature type="transmembrane region" description="Helical" evidence="10">
    <location>
        <begin position="145"/>
        <end position="162"/>
    </location>
</feature>
<dbReference type="NCBIfam" id="TIGR00797">
    <property type="entry name" value="matE"/>
    <property type="match status" value="1"/>
</dbReference>
<keyword evidence="12" id="KW-1185">Reference proteome</keyword>
<feature type="transmembrane region" description="Helical" evidence="10">
    <location>
        <begin position="285"/>
        <end position="306"/>
    </location>
</feature>
<name>A0AAF1K5B8_9PROT</name>
<keyword evidence="2" id="KW-0813">Transport</keyword>
<protein>
    <recommendedName>
        <fullName evidence="9">Multidrug-efflux transporter</fullName>
    </recommendedName>
</protein>
<keyword evidence="3" id="KW-0050">Antiport</keyword>
<evidence type="ECO:0000256" key="2">
    <source>
        <dbReference type="ARBA" id="ARBA00022448"/>
    </source>
</evidence>
<evidence type="ECO:0000256" key="9">
    <source>
        <dbReference type="ARBA" id="ARBA00031636"/>
    </source>
</evidence>
<feature type="transmembrane region" description="Helical" evidence="10">
    <location>
        <begin position="174"/>
        <end position="195"/>
    </location>
</feature>
<dbReference type="PANTHER" id="PTHR43298">
    <property type="entry name" value="MULTIDRUG RESISTANCE PROTEIN NORM-RELATED"/>
    <property type="match status" value="1"/>
</dbReference>
<feature type="transmembrane region" description="Helical" evidence="10">
    <location>
        <begin position="107"/>
        <end position="125"/>
    </location>
</feature>
<evidence type="ECO:0000256" key="8">
    <source>
        <dbReference type="ARBA" id="ARBA00023136"/>
    </source>
</evidence>
<evidence type="ECO:0000256" key="7">
    <source>
        <dbReference type="ARBA" id="ARBA00023065"/>
    </source>
</evidence>
<accession>A0AAF1K5B8</accession>
<comment type="subcellular location">
    <subcellularLocation>
        <location evidence="1">Cell inner membrane</location>
        <topology evidence="1">Multi-pass membrane protein</topology>
    </subcellularLocation>
</comment>
<dbReference type="InterPro" id="IPR050222">
    <property type="entry name" value="MATE_MdtK"/>
</dbReference>
<proteinExistence type="predicted"/>
<reference evidence="11" key="1">
    <citation type="submission" date="2020-01" db="EMBL/GenBank/DDBJ databases">
        <authorList>
            <person name="Rat A."/>
        </authorList>
    </citation>
    <scope>NUCLEOTIDE SEQUENCE</scope>
    <source>
        <strain evidence="11">LMG 28251</strain>
    </source>
</reference>
<feature type="transmembrane region" description="Helical" evidence="10">
    <location>
        <begin position="318"/>
        <end position="346"/>
    </location>
</feature>
<dbReference type="GO" id="GO:0005886">
    <property type="term" value="C:plasma membrane"/>
    <property type="evidence" value="ECO:0007669"/>
    <property type="project" value="UniProtKB-SubCell"/>
</dbReference>
<keyword evidence="8 10" id="KW-0472">Membrane</keyword>
<evidence type="ECO:0000256" key="1">
    <source>
        <dbReference type="ARBA" id="ARBA00004429"/>
    </source>
</evidence>
<dbReference type="InterPro" id="IPR002528">
    <property type="entry name" value="MATE_fam"/>
</dbReference>
<gene>
    <name evidence="11" type="ORF">GXW79_14575</name>
</gene>
<reference evidence="11" key="2">
    <citation type="journal article" date="2021" name="Syst. Appl. Microbiol.">
        <title>Roseomonas hellenica sp. nov., isolated from roots of wild-growing Alkanna tinctoria.</title>
        <authorList>
            <person name="Rat A."/>
            <person name="Naranjo H.D."/>
            <person name="Lebbe L."/>
            <person name="Cnockaert M."/>
            <person name="Krigas N."/>
            <person name="Grigoriadou K."/>
            <person name="Maloupa E."/>
            <person name="Willems A."/>
        </authorList>
    </citation>
    <scope>NUCLEOTIDE SEQUENCE</scope>
    <source>
        <strain evidence="11">LMG 28251</strain>
    </source>
</reference>
<organism evidence="11 12">
    <name type="scientific">Plastoroseomonas arctica</name>
    <dbReference type="NCBI Taxonomy" id="1509237"/>
    <lineage>
        <taxon>Bacteria</taxon>
        <taxon>Pseudomonadati</taxon>
        <taxon>Pseudomonadota</taxon>
        <taxon>Alphaproteobacteria</taxon>
        <taxon>Acetobacterales</taxon>
        <taxon>Acetobacteraceae</taxon>
        <taxon>Plastoroseomonas</taxon>
    </lineage>
</organism>
<comment type="caution">
    <text evidence="11">The sequence shown here is derived from an EMBL/GenBank/DDBJ whole genome shotgun (WGS) entry which is preliminary data.</text>
</comment>
<dbReference type="EMBL" id="JAAEDH010000017">
    <property type="protein sequence ID" value="MBR0656304.1"/>
    <property type="molecule type" value="Genomic_DNA"/>
</dbReference>
<feature type="transmembrane region" description="Helical" evidence="10">
    <location>
        <begin position="366"/>
        <end position="383"/>
    </location>
</feature>